<reference evidence="2" key="1">
    <citation type="journal article" date="2024" name="Antonie Van Leeuwenhoek">
        <title>Isoptericola haloaureus sp. nov., a dimorphic actinobacterium isolated from mangrove sediments of southeast India, implicating biosaline agricultural significance through nitrogen fixation and salt tolerance genes.</title>
        <authorList>
            <person name="Prathaban M."/>
            <person name="Prathiviraj R."/>
            <person name="Ravichandran M."/>
            <person name="Natarajan S.D."/>
            <person name="Sobanaa M."/>
            <person name="Hari Krishna Kumar S."/>
            <person name="Chandrasekar V."/>
            <person name="Selvin J."/>
        </authorList>
    </citation>
    <scope>NUCLEOTIDE SEQUENCE</scope>
    <source>
        <strain evidence="2">MP1014</strain>
    </source>
</reference>
<reference evidence="2" key="2">
    <citation type="submission" date="2024-02" db="EMBL/GenBank/DDBJ databases">
        <authorList>
            <person name="Prathaban M."/>
            <person name="Mythili R."/>
            <person name="Sharmila Devi N."/>
            <person name="Sobanaa M."/>
            <person name="Prathiviraj R."/>
            <person name="Selvin J."/>
        </authorList>
    </citation>
    <scope>NUCLEOTIDE SEQUENCE</scope>
    <source>
        <strain evidence="2">MP1014</strain>
    </source>
</reference>
<dbReference type="GO" id="GO:0016779">
    <property type="term" value="F:nucleotidyltransferase activity"/>
    <property type="evidence" value="ECO:0007669"/>
    <property type="project" value="UniProtKB-KW"/>
</dbReference>
<dbReference type="InterPro" id="IPR036873">
    <property type="entry name" value="Rhodanese-like_dom_sf"/>
</dbReference>
<dbReference type="CDD" id="cd00757">
    <property type="entry name" value="ThiF_MoeB_HesA_family"/>
    <property type="match status" value="1"/>
</dbReference>
<sequence length="419" mass="43297">MTVHDGGTEGTPGRLAPLVEPTRELTGAELDRYARHLALPGIGPDGQRRLAAARVLVVGAGGLGSPALLYLAAAGVGTIGIVDDDAVDVTNLQRQVLHGQSDLGRSKTVSARATVAEVNPHVEVVEHVLRLAPDNVLDVLRGYDVVLDGADNFPTRYLVSDAAEILGVPVVWGSIDRFDGQVSVFWGAPRYVTADGARSVRRGVTYRDVFPVPPPPGVVPDCATGGVLGAMCGTVGSAMATETVKLVTGVGEPLHGRLAVHDALAADWRELVVRPDPGREPVTELLAGDDAYAAFCGLAPAVPGPGRTAVPGDLEVSAADARTLLAADRPAVLVDVREEWEARVRPVDGARLVPSGTFLGTAAGRPDDVARGALDALPTDRPVLLVCAAGPRSTRVARVARAEGVDARSVVGGVPALLG</sequence>
<dbReference type="InterPro" id="IPR000594">
    <property type="entry name" value="ThiF_NAD_FAD-bd"/>
</dbReference>
<dbReference type="Proteomes" id="UP001310387">
    <property type="component" value="Unassembled WGS sequence"/>
</dbReference>
<dbReference type="InterPro" id="IPR035985">
    <property type="entry name" value="Ubiquitin-activating_enz"/>
</dbReference>
<name>A0ABU7Z8Y0_9MICO</name>
<evidence type="ECO:0000259" key="1">
    <source>
        <dbReference type="PROSITE" id="PS50206"/>
    </source>
</evidence>
<dbReference type="RefSeq" id="WP_332902441.1">
    <property type="nucleotide sequence ID" value="NZ_JBAGLP010000118.1"/>
</dbReference>
<keyword evidence="2" id="KW-0808">Transferase</keyword>
<dbReference type="Pfam" id="PF00899">
    <property type="entry name" value="ThiF"/>
    <property type="match status" value="1"/>
</dbReference>
<gene>
    <name evidence="2" type="ORF">V5O49_11990</name>
</gene>
<dbReference type="PROSITE" id="PS50206">
    <property type="entry name" value="RHODANESE_3"/>
    <property type="match status" value="1"/>
</dbReference>
<feature type="domain" description="Rhodanese" evidence="1">
    <location>
        <begin position="327"/>
        <end position="419"/>
    </location>
</feature>
<dbReference type="InterPro" id="IPR045886">
    <property type="entry name" value="ThiF/MoeB/HesA"/>
</dbReference>
<evidence type="ECO:0000313" key="2">
    <source>
        <dbReference type="EMBL" id="MEG3615847.1"/>
    </source>
</evidence>
<dbReference type="PANTHER" id="PTHR10953">
    <property type="entry name" value="UBIQUITIN-ACTIVATING ENZYME E1"/>
    <property type="match status" value="1"/>
</dbReference>
<protein>
    <submittedName>
        <fullName evidence="2">ThiF family adenylyltransferase</fullName>
    </submittedName>
</protein>
<organism evidence="2 3">
    <name type="scientific">Isoptericola haloaureus</name>
    <dbReference type="NCBI Taxonomy" id="1542902"/>
    <lineage>
        <taxon>Bacteria</taxon>
        <taxon>Bacillati</taxon>
        <taxon>Actinomycetota</taxon>
        <taxon>Actinomycetes</taxon>
        <taxon>Micrococcales</taxon>
        <taxon>Promicromonosporaceae</taxon>
        <taxon>Isoptericola</taxon>
    </lineage>
</organism>
<comment type="caution">
    <text evidence="2">The sequence shown here is derived from an EMBL/GenBank/DDBJ whole genome shotgun (WGS) entry which is preliminary data.</text>
</comment>
<dbReference type="PANTHER" id="PTHR10953:SF102">
    <property type="entry name" value="ADENYLYLTRANSFERASE AND SULFURTRANSFERASE MOCS3"/>
    <property type="match status" value="1"/>
</dbReference>
<dbReference type="EMBL" id="JBAGLP010000118">
    <property type="protein sequence ID" value="MEG3615847.1"/>
    <property type="molecule type" value="Genomic_DNA"/>
</dbReference>
<dbReference type="SUPFAM" id="SSF52821">
    <property type="entry name" value="Rhodanese/Cell cycle control phosphatase"/>
    <property type="match status" value="1"/>
</dbReference>
<keyword evidence="3" id="KW-1185">Reference proteome</keyword>
<dbReference type="SUPFAM" id="SSF69572">
    <property type="entry name" value="Activating enzymes of the ubiquitin-like proteins"/>
    <property type="match status" value="1"/>
</dbReference>
<accession>A0ABU7Z8Y0</accession>
<evidence type="ECO:0000313" key="3">
    <source>
        <dbReference type="Proteomes" id="UP001310387"/>
    </source>
</evidence>
<dbReference type="Gene3D" id="3.40.50.720">
    <property type="entry name" value="NAD(P)-binding Rossmann-like Domain"/>
    <property type="match status" value="1"/>
</dbReference>
<dbReference type="Pfam" id="PF00581">
    <property type="entry name" value="Rhodanese"/>
    <property type="match status" value="1"/>
</dbReference>
<dbReference type="Gene3D" id="3.40.250.10">
    <property type="entry name" value="Rhodanese-like domain"/>
    <property type="match status" value="1"/>
</dbReference>
<keyword evidence="2" id="KW-0548">Nucleotidyltransferase</keyword>
<proteinExistence type="predicted"/>
<dbReference type="CDD" id="cd00158">
    <property type="entry name" value="RHOD"/>
    <property type="match status" value="1"/>
</dbReference>
<dbReference type="InterPro" id="IPR001763">
    <property type="entry name" value="Rhodanese-like_dom"/>
</dbReference>